<gene>
    <name evidence="2" type="ORF">JKL49_09835</name>
</gene>
<evidence type="ECO:0000313" key="2">
    <source>
        <dbReference type="EMBL" id="QQZ51326.1"/>
    </source>
</evidence>
<name>A0A974P503_9CAUL</name>
<organism evidence="2">
    <name type="scientific">Phenylobacterium glaciei</name>
    <dbReference type="NCBI Taxonomy" id="2803784"/>
    <lineage>
        <taxon>Bacteria</taxon>
        <taxon>Pseudomonadati</taxon>
        <taxon>Pseudomonadota</taxon>
        <taxon>Alphaproteobacteria</taxon>
        <taxon>Caulobacterales</taxon>
        <taxon>Caulobacteraceae</taxon>
        <taxon>Phenylobacterium</taxon>
    </lineage>
</organism>
<protein>
    <submittedName>
        <fullName evidence="2">Uncharacterized protein</fullName>
    </submittedName>
</protein>
<keyword evidence="1" id="KW-0472">Membrane</keyword>
<feature type="transmembrane region" description="Helical" evidence="1">
    <location>
        <begin position="26"/>
        <end position="45"/>
    </location>
</feature>
<keyword evidence="1" id="KW-1133">Transmembrane helix</keyword>
<dbReference type="EMBL" id="CP068570">
    <property type="protein sequence ID" value="QQZ51326.1"/>
    <property type="molecule type" value="Genomic_DNA"/>
</dbReference>
<accession>A0A974P503</accession>
<reference evidence="2" key="1">
    <citation type="submission" date="2021-01" db="EMBL/GenBank/DDBJ databases">
        <title>Genome sequence of Phenylobacterium sp. 20VBR1 isolated from a valley glaceir, Ny-Alesund, Svalbard.</title>
        <authorList>
            <person name="Thomas F.A."/>
            <person name="Krishnan K.P."/>
            <person name="Sinha R.K."/>
        </authorList>
    </citation>
    <scope>NUCLEOTIDE SEQUENCE</scope>
    <source>
        <strain evidence="2">20VBR1</strain>
    </source>
</reference>
<proteinExistence type="predicted"/>
<sequence length="54" mass="5573">MIFAFASAGVPGAMLALILGTYLPRFYAGHIGISLLAVGGAVAMVRSSTWASTW</sequence>
<keyword evidence="1" id="KW-0812">Transmembrane</keyword>
<evidence type="ECO:0000256" key="1">
    <source>
        <dbReference type="SAM" id="Phobius"/>
    </source>
</evidence>
<dbReference type="AlphaFoldDB" id="A0A974P503"/>